<reference evidence="2" key="2">
    <citation type="submission" date="2020-05" db="UniProtKB">
        <authorList>
            <consortium name="EnsemblMetazoa"/>
        </authorList>
    </citation>
    <scope>IDENTIFICATION</scope>
    <source>
        <strain evidence="2">wikel</strain>
    </source>
</reference>
<organism>
    <name type="scientific">Ixodes scapularis</name>
    <name type="common">Black-legged tick</name>
    <name type="synonym">Deer tick</name>
    <dbReference type="NCBI Taxonomy" id="6945"/>
    <lineage>
        <taxon>Eukaryota</taxon>
        <taxon>Metazoa</taxon>
        <taxon>Ecdysozoa</taxon>
        <taxon>Arthropoda</taxon>
        <taxon>Chelicerata</taxon>
        <taxon>Arachnida</taxon>
        <taxon>Acari</taxon>
        <taxon>Parasitiformes</taxon>
        <taxon>Ixodida</taxon>
        <taxon>Ixodoidea</taxon>
        <taxon>Ixodidae</taxon>
        <taxon>Ixodinae</taxon>
        <taxon>Ixodes</taxon>
    </lineage>
</organism>
<sequence>MRAICFFRNRPISVRISSWPHVFQNLQVVRHWHTTCVFGTTRKNERMHGIYPIFLFKQPFQWRSSWQNVALSTTAAAHCFLTVLPGTKSGEQALARYNHVGILQRWQPEG</sequence>
<dbReference type="EMBL" id="ABJB011111257">
    <property type="status" value="NOT_ANNOTATED_CDS"/>
    <property type="molecule type" value="Genomic_DNA"/>
</dbReference>
<dbReference type="InParanoid" id="B7Q1K2"/>
<dbReference type="HOGENOM" id="CLU_2173752_0_0_1"/>
<dbReference type="EMBL" id="DS838065">
    <property type="protein sequence ID" value="EEC12723.1"/>
    <property type="molecule type" value="Genomic_DNA"/>
</dbReference>
<evidence type="ECO:0000313" key="1">
    <source>
        <dbReference type="EMBL" id="EEC12723.1"/>
    </source>
</evidence>
<keyword evidence="3" id="KW-1185">Reference proteome</keyword>
<proteinExistence type="predicted"/>
<reference evidence="1 3" key="1">
    <citation type="submission" date="2008-03" db="EMBL/GenBank/DDBJ databases">
        <title>Annotation of Ixodes scapularis.</title>
        <authorList>
            <consortium name="Ixodes scapularis Genome Project Consortium"/>
            <person name="Caler E."/>
            <person name="Hannick L.I."/>
            <person name="Bidwell S."/>
            <person name="Joardar V."/>
            <person name="Thiagarajan M."/>
            <person name="Amedeo P."/>
            <person name="Galinsky K.J."/>
            <person name="Schobel S."/>
            <person name="Inman J."/>
            <person name="Hostetler J."/>
            <person name="Miller J."/>
            <person name="Hammond M."/>
            <person name="Megy K."/>
            <person name="Lawson D."/>
            <person name="Kodira C."/>
            <person name="Sutton G."/>
            <person name="Meyer J."/>
            <person name="Hill C.A."/>
            <person name="Birren B."/>
            <person name="Nene V."/>
            <person name="Collins F."/>
            <person name="Alarcon-Chaidez F."/>
            <person name="Wikel S."/>
            <person name="Strausberg R."/>
        </authorList>
    </citation>
    <scope>NUCLEOTIDE SEQUENCE [LARGE SCALE GENOMIC DNA]</scope>
    <source>
        <strain evidence="3">Wikel</strain>
        <strain evidence="1">Wikel colony</strain>
    </source>
</reference>
<evidence type="ECO:0000313" key="3">
    <source>
        <dbReference type="Proteomes" id="UP000001555"/>
    </source>
</evidence>
<dbReference type="PaxDb" id="6945-B7Q1K2"/>
<dbReference type="VEuPathDB" id="VectorBase:ISCI009637"/>
<name>B7Q1K2_IXOSC</name>
<dbReference type="Proteomes" id="UP000001555">
    <property type="component" value="Unassembled WGS sequence"/>
</dbReference>
<gene>
    <name evidence="1" type="ORF">IscW_ISCW009637</name>
</gene>
<accession>B7Q1K2</accession>
<protein>
    <submittedName>
        <fullName evidence="1 2">Uncharacterized protein</fullName>
    </submittedName>
</protein>
<dbReference type="EnsemblMetazoa" id="ISCW009637-RA">
    <property type="protein sequence ID" value="ISCW009637-PA"/>
    <property type="gene ID" value="ISCW009637"/>
</dbReference>
<dbReference type="VEuPathDB" id="VectorBase:ISCW009637"/>
<evidence type="ECO:0000313" key="2">
    <source>
        <dbReference type="EnsemblMetazoa" id="ISCW009637-PA"/>
    </source>
</evidence>
<dbReference type="AlphaFoldDB" id="B7Q1K2"/>